<dbReference type="GO" id="GO:0005886">
    <property type="term" value="C:plasma membrane"/>
    <property type="evidence" value="ECO:0007669"/>
    <property type="project" value="TreeGrafter"/>
</dbReference>
<keyword evidence="3" id="KW-0041">Annexin</keyword>
<dbReference type="EMBL" id="UYRR01002733">
    <property type="protein sequence ID" value="VDK19676.1"/>
    <property type="molecule type" value="Genomic_DNA"/>
</dbReference>
<dbReference type="OrthoDB" id="37886at2759"/>
<dbReference type="GO" id="GO:0005544">
    <property type="term" value="F:calcium-dependent phospholipid binding"/>
    <property type="evidence" value="ECO:0007669"/>
    <property type="project" value="InterPro"/>
</dbReference>
<keyword evidence="5" id="KW-1185">Reference proteome</keyword>
<dbReference type="GO" id="GO:0005737">
    <property type="term" value="C:cytoplasm"/>
    <property type="evidence" value="ECO:0007669"/>
    <property type="project" value="TreeGrafter"/>
</dbReference>
<proteinExistence type="inferred from homology"/>
<reference evidence="4 5" key="2">
    <citation type="submission" date="2018-11" db="EMBL/GenBank/DDBJ databases">
        <authorList>
            <consortium name="Pathogen Informatics"/>
        </authorList>
    </citation>
    <scope>NUCLEOTIDE SEQUENCE [LARGE SCALE GENOMIC DNA]</scope>
</reference>
<dbReference type="AlphaFoldDB" id="A0A0M3J414"/>
<evidence type="ECO:0000256" key="3">
    <source>
        <dbReference type="ARBA" id="ARBA00023216"/>
    </source>
</evidence>
<dbReference type="GO" id="GO:0001786">
    <property type="term" value="F:phosphatidylserine binding"/>
    <property type="evidence" value="ECO:0007669"/>
    <property type="project" value="TreeGrafter"/>
</dbReference>
<evidence type="ECO:0000313" key="6">
    <source>
        <dbReference type="WBParaSite" id="ASIM_0000227901-mRNA-1"/>
    </source>
</evidence>
<dbReference type="InterPro" id="IPR018502">
    <property type="entry name" value="Annexin_repeat"/>
</dbReference>
<dbReference type="PROSITE" id="PS51897">
    <property type="entry name" value="ANNEXIN_2"/>
    <property type="match status" value="1"/>
</dbReference>
<reference evidence="6" key="1">
    <citation type="submission" date="2017-02" db="UniProtKB">
        <authorList>
            <consortium name="WormBaseParasite"/>
        </authorList>
    </citation>
    <scope>IDENTIFICATION</scope>
</reference>
<comment type="similarity">
    <text evidence="1">Belongs to the annexin family.</text>
</comment>
<name>A0A0M3J414_ANISI</name>
<dbReference type="GO" id="GO:0012506">
    <property type="term" value="C:vesicle membrane"/>
    <property type="evidence" value="ECO:0007669"/>
    <property type="project" value="TreeGrafter"/>
</dbReference>
<dbReference type="WBParaSite" id="ASIM_0000227901-mRNA-1">
    <property type="protein sequence ID" value="ASIM_0000227901-mRNA-1"/>
    <property type="gene ID" value="ASIM_0000227901"/>
</dbReference>
<dbReference type="Proteomes" id="UP000267096">
    <property type="component" value="Unassembled WGS sequence"/>
</dbReference>
<evidence type="ECO:0000313" key="5">
    <source>
        <dbReference type="Proteomes" id="UP000267096"/>
    </source>
</evidence>
<protein>
    <submittedName>
        <fullName evidence="6">Annexin</fullName>
    </submittedName>
</protein>
<keyword evidence="2" id="KW-0677">Repeat</keyword>
<dbReference type="InterPro" id="IPR001464">
    <property type="entry name" value="Annexin"/>
</dbReference>
<organism evidence="6">
    <name type="scientific">Anisakis simplex</name>
    <name type="common">Herring worm</name>
    <dbReference type="NCBI Taxonomy" id="6269"/>
    <lineage>
        <taxon>Eukaryota</taxon>
        <taxon>Metazoa</taxon>
        <taxon>Ecdysozoa</taxon>
        <taxon>Nematoda</taxon>
        <taxon>Chromadorea</taxon>
        <taxon>Rhabditida</taxon>
        <taxon>Spirurina</taxon>
        <taxon>Ascaridomorpha</taxon>
        <taxon>Ascaridoidea</taxon>
        <taxon>Anisakidae</taxon>
        <taxon>Anisakis</taxon>
        <taxon>Anisakis simplex complex</taxon>
    </lineage>
</organism>
<dbReference type="GO" id="GO:0005509">
    <property type="term" value="F:calcium ion binding"/>
    <property type="evidence" value="ECO:0007669"/>
    <property type="project" value="InterPro"/>
</dbReference>
<dbReference type="GO" id="GO:0005634">
    <property type="term" value="C:nucleus"/>
    <property type="evidence" value="ECO:0007669"/>
    <property type="project" value="TreeGrafter"/>
</dbReference>
<sequence length="121" mass="13662">MSSFPHTFQGTIKPKANFNADIVAEELENAMKGKGCDKMKIIQLIIHINNAQRQMVLTPYQRKFDKELIPELKKELSGDFEDVIIGLMATPTLYDAIQMMDAMKVLLSGPINGLCFVFECH</sequence>
<dbReference type="PRINTS" id="PR00196">
    <property type="entry name" value="ANNEXIN"/>
</dbReference>
<dbReference type="InterPro" id="IPR037104">
    <property type="entry name" value="Annexin_sf"/>
</dbReference>
<dbReference type="FunFam" id="1.10.220.10:FF:000005">
    <property type="entry name" value="Annexin"/>
    <property type="match status" value="1"/>
</dbReference>
<evidence type="ECO:0000256" key="2">
    <source>
        <dbReference type="ARBA" id="ARBA00022737"/>
    </source>
</evidence>
<dbReference type="GO" id="GO:0043395">
    <property type="term" value="F:heparan sulfate proteoglycan binding"/>
    <property type="evidence" value="ECO:0007669"/>
    <property type="project" value="TreeGrafter"/>
</dbReference>
<gene>
    <name evidence="4" type="ORF">ASIM_LOCUS2147</name>
</gene>
<evidence type="ECO:0000313" key="4">
    <source>
        <dbReference type="EMBL" id="VDK19676.1"/>
    </source>
</evidence>
<dbReference type="PANTHER" id="PTHR10502">
    <property type="entry name" value="ANNEXIN"/>
    <property type="match status" value="1"/>
</dbReference>
<dbReference type="Pfam" id="PF00191">
    <property type="entry name" value="Annexin"/>
    <property type="match status" value="1"/>
</dbReference>
<dbReference type="Gene3D" id="1.10.220.10">
    <property type="entry name" value="Annexin"/>
    <property type="match status" value="1"/>
</dbReference>
<dbReference type="SMART" id="SM00335">
    <property type="entry name" value="ANX"/>
    <property type="match status" value="1"/>
</dbReference>
<dbReference type="SUPFAM" id="SSF47874">
    <property type="entry name" value="Annexin"/>
    <property type="match status" value="1"/>
</dbReference>
<dbReference type="PANTHER" id="PTHR10502:SF177">
    <property type="entry name" value="ANNEXIN B10"/>
    <property type="match status" value="1"/>
</dbReference>
<accession>A0A0M3J414</accession>
<evidence type="ECO:0000256" key="1">
    <source>
        <dbReference type="ARBA" id="ARBA00007831"/>
    </source>
</evidence>